<evidence type="ECO:0000313" key="8">
    <source>
        <dbReference type="Proteomes" id="UP001165381"/>
    </source>
</evidence>
<keyword evidence="5 6" id="KW-0456">Lyase</keyword>
<protein>
    <submittedName>
        <fullName evidence="7">Aminotransferase class V-fold PLP-dependent enzyme</fullName>
    </submittedName>
</protein>
<comment type="similarity">
    <text evidence="2 6">Belongs to the group II decarboxylase family.</text>
</comment>
<dbReference type="InterPro" id="IPR015424">
    <property type="entry name" value="PyrdxlP-dep_Trfase"/>
</dbReference>
<keyword evidence="4 6" id="KW-0663">Pyridoxal phosphate</keyword>
<proteinExistence type="inferred from homology"/>
<dbReference type="SUPFAM" id="SSF53383">
    <property type="entry name" value="PLP-dependent transferases"/>
    <property type="match status" value="1"/>
</dbReference>
<dbReference type="EMBL" id="JAMFLZ010000006">
    <property type="protein sequence ID" value="MCL6296041.1"/>
    <property type="molecule type" value="Genomic_DNA"/>
</dbReference>
<evidence type="ECO:0000256" key="5">
    <source>
        <dbReference type="ARBA" id="ARBA00023239"/>
    </source>
</evidence>
<dbReference type="Gene3D" id="3.40.640.10">
    <property type="entry name" value="Type I PLP-dependent aspartate aminotransferase-like (Major domain)"/>
    <property type="match status" value="1"/>
</dbReference>
<dbReference type="InterPro" id="IPR015421">
    <property type="entry name" value="PyrdxlP-dep_Trfase_major"/>
</dbReference>
<comment type="cofactor">
    <cofactor evidence="1 6">
        <name>pyridoxal 5'-phosphate</name>
        <dbReference type="ChEBI" id="CHEBI:597326"/>
    </cofactor>
</comment>
<evidence type="ECO:0000256" key="3">
    <source>
        <dbReference type="ARBA" id="ARBA00022793"/>
    </source>
</evidence>
<keyword evidence="7" id="KW-0808">Transferase</keyword>
<dbReference type="Proteomes" id="UP001165381">
    <property type="component" value="Unassembled WGS sequence"/>
</dbReference>
<dbReference type="Pfam" id="PF00282">
    <property type="entry name" value="Pyridoxal_deC"/>
    <property type="match status" value="1"/>
</dbReference>
<comment type="caution">
    <text evidence="7">The sequence shown here is derived from an EMBL/GenBank/DDBJ whole genome shotgun (WGS) entry which is preliminary data.</text>
</comment>
<evidence type="ECO:0000256" key="2">
    <source>
        <dbReference type="ARBA" id="ARBA00009533"/>
    </source>
</evidence>
<sequence length="479" mass="54155">MIFDLETKQRKEIWNYLSEKLESYYANTEIIDVVNNENRAEVLKTIDADFNTARSTEEAIDKVVKGLKQHAVHTPHPLYYGMFNPRSSFPSIVADAITATFNPQLAAWGHAPYAVEIEHMLIQEIGKKFGYEQPNIDGVFTTGGQEANLTALLTALNNKFSDYAEEGLHAVSGTPIIYCSKASHHATIKAAKICGLGINSVKYIEVDDNQKMIPFKLENEILNDLSKGKIPLMIVSTMGTTGAGAIDPINEISVIAKKYSIWLHADAAYGGAVVLTQKYKYLQKGIEKADSITFDAHKWLSVPMATSMFITKHRNILSKTFSITANFMPQEEDDISKLGSYTHSIQWSRRFIGLKLYMPLLVFGWKGFDETISHQMKMGQLLKRKLEANNWKLYNNTELPIACFTDVEFGNEPEFSTYIYESFLETGEAWLINYPVGNKFTLRACITNYNTTEAHLDKLINLLNKKRAIYKKEHNLVTI</sequence>
<keyword evidence="8" id="KW-1185">Reference proteome</keyword>
<dbReference type="PANTHER" id="PTHR45677">
    <property type="entry name" value="GLUTAMATE DECARBOXYLASE-RELATED"/>
    <property type="match status" value="1"/>
</dbReference>
<reference evidence="7" key="1">
    <citation type="submission" date="2022-05" db="EMBL/GenBank/DDBJ databases">
        <authorList>
            <person name="Park J.-S."/>
        </authorList>
    </citation>
    <scope>NUCLEOTIDE SEQUENCE</scope>
    <source>
        <strain evidence="7">2012CJ34-3</strain>
    </source>
</reference>
<dbReference type="InterPro" id="IPR002129">
    <property type="entry name" value="PyrdxlP-dep_de-COase"/>
</dbReference>
<evidence type="ECO:0000256" key="6">
    <source>
        <dbReference type="RuleBase" id="RU000382"/>
    </source>
</evidence>
<organism evidence="7 8">
    <name type="scientific">Jejuia spongiicola</name>
    <dbReference type="NCBI Taxonomy" id="2942207"/>
    <lineage>
        <taxon>Bacteria</taxon>
        <taxon>Pseudomonadati</taxon>
        <taxon>Bacteroidota</taxon>
        <taxon>Flavobacteriia</taxon>
        <taxon>Flavobacteriales</taxon>
        <taxon>Flavobacteriaceae</taxon>
        <taxon>Jejuia</taxon>
    </lineage>
</organism>
<accession>A0ABT0QGC6</accession>
<dbReference type="GO" id="GO:0008483">
    <property type="term" value="F:transaminase activity"/>
    <property type="evidence" value="ECO:0007669"/>
    <property type="project" value="UniProtKB-KW"/>
</dbReference>
<dbReference type="RefSeq" id="WP_249973554.1">
    <property type="nucleotide sequence ID" value="NZ_JAMFLZ010000006.1"/>
</dbReference>
<dbReference type="PANTHER" id="PTHR45677:SF8">
    <property type="entry name" value="CYSTEINE SULFINIC ACID DECARBOXYLASE"/>
    <property type="match status" value="1"/>
</dbReference>
<dbReference type="Gene3D" id="3.90.1150.170">
    <property type="match status" value="1"/>
</dbReference>
<gene>
    <name evidence="7" type="ORF">M3P09_13600</name>
</gene>
<evidence type="ECO:0000256" key="4">
    <source>
        <dbReference type="ARBA" id="ARBA00022898"/>
    </source>
</evidence>
<evidence type="ECO:0000313" key="7">
    <source>
        <dbReference type="EMBL" id="MCL6296041.1"/>
    </source>
</evidence>
<name>A0ABT0QGC6_9FLAO</name>
<keyword evidence="3" id="KW-0210">Decarboxylase</keyword>
<keyword evidence="7" id="KW-0032">Aminotransferase</keyword>
<evidence type="ECO:0000256" key="1">
    <source>
        <dbReference type="ARBA" id="ARBA00001933"/>
    </source>
</evidence>